<reference evidence="1 2" key="1">
    <citation type="journal article" date="2020" name="Nat. Food">
        <title>A phased Vanilla planifolia genome enables genetic improvement of flavour and production.</title>
        <authorList>
            <person name="Hasing T."/>
            <person name="Tang H."/>
            <person name="Brym M."/>
            <person name="Khazi F."/>
            <person name="Huang T."/>
            <person name="Chambers A.H."/>
        </authorList>
    </citation>
    <scope>NUCLEOTIDE SEQUENCE [LARGE SCALE GENOMIC DNA]</scope>
    <source>
        <tissue evidence="1">Leaf</tissue>
    </source>
</reference>
<sequence length="126" mass="14680">MEDMRYVGILRSRGSNFRIKGKIDIIDSSTKDHAKMQQRVKSWFASSLKSRFQYLGPVPRFPVINEKLSNDSELDPSAGPVDTFCLLVFYPEEVDYLNLKRNERLLFALRCDSDESITWWSEKVNP</sequence>
<evidence type="ECO:0000313" key="1">
    <source>
        <dbReference type="EMBL" id="KAG0473241.1"/>
    </source>
</evidence>
<dbReference type="AlphaFoldDB" id="A0A835QH83"/>
<keyword evidence="2" id="KW-1185">Reference proteome</keyword>
<evidence type="ECO:0000313" key="2">
    <source>
        <dbReference type="Proteomes" id="UP000636800"/>
    </source>
</evidence>
<name>A0A835QH83_VANPL</name>
<dbReference type="InterPro" id="IPR012349">
    <property type="entry name" value="Split_barrel_FMN-bd"/>
</dbReference>
<gene>
    <name evidence="1" type="ORF">HPP92_015098</name>
</gene>
<proteinExistence type="predicted"/>
<accession>A0A835QH83</accession>
<dbReference type="Proteomes" id="UP000636800">
    <property type="component" value="Chromosome 7"/>
</dbReference>
<organism evidence="1 2">
    <name type="scientific">Vanilla planifolia</name>
    <name type="common">Vanilla</name>
    <dbReference type="NCBI Taxonomy" id="51239"/>
    <lineage>
        <taxon>Eukaryota</taxon>
        <taxon>Viridiplantae</taxon>
        <taxon>Streptophyta</taxon>
        <taxon>Embryophyta</taxon>
        <taxon>Tracheophyta</taxon>
        <taxon>Spermatophyta</taxon>
        <taxon>Magnoliopsida</taxon>
        <taxon>Liliopsida</taxon>
        <taxon>Asparagales</taxon>
        <taxon>Orchidaceae</taxon>
        <taxon>Vanilloideae</taxon>
        <taxon>Vanilleae</taxon>
        <taxon>Vanilla</taxon>
    </lineage>
</organism>
<comment type="caution">
    <text evidence="1">The sequence shown here is derived from an EMBL/GenBank/DDBJ whole genome shotgun (WGS) entry which is preliminary data.</text>
</comment>
<dbReference type="UniPathway" id="UPA01068">
    <property type="reaction ID" value="UER00304"/>
</dbReference>
<dbReference type="EMBL" id="JADCNL010000007">
    <property type="protein sequence ID" value="KAG0473241.1"/>
    <property type="molecule type" value="Genomic_DNA"/>
</dbReference>
<protein>
    <recommendedName>
        <fullName evidence="3">Pyridoxal 5'-phosphate synthase</fullName>
    </recommendedName>
</protein>
<evidence type="ECO:0008006" key="3">
    <source>
        <dbReference type="Google" id="ProtNLM"/>
    </source>
</evidence>
<dbReference type="SUPFAM" id="SSF50475">
    <property type="entry name" value="FMN-binding split barrel"/>
    <property type="match status" value="1"/>
</dbReference>
<dbReference type="Gene3D" id="2.30.110.10">
    <property type="entry name" value="Electron Transport, Fmn-binding Protein, Chain A"/>
    <property type="match status" value="1"/>
</dbReference>